<sequence>MAALSGVGCSKGATAIGGRLGSDVHGYCGGGQQRYGARDDCCCVQFVAGHDQDSWQRTIVASCDVNRLQRKIAAGSFLPQGWKQEVVVGSVGQRKMRATGEGIREIGRLKNWWTKGCDFLVRFVAVLGEIWGYDFVEFRLRIGVVLGW</sequence>
<accession>A0A426XBQ7</accession>
<proteinExistence type="predicted"/>
<name>A0A426XBQ7_ENSVE</name>
<dbReference type="Proteomes" id="UP000287651">
    <property type="component" value="Unassembled WGS sequence"/>
</dbReference>
<gene>
    <name evidence="1" type="ORF">B296_00031694</name>
</gene>
<dbReference type="EMBL" id="AMZH03022949">
    <property type="protein sequence ID" value="RRT36892.1"/>
    <property type="molecule type" value="Genomic_DNA"/>
</dbReference>
<dbReference type="AlphaFoldDB" id="A0A426XBQ7"/>
<evidence type="ECO:0000313" key="2">
    <source>
        <dbReference type="Proteomes" id="UP000287651"/>
    </source>
</evidence>
<organism evidence="1 2">
    <name type="scientific">Ensete ventricosum</name>
    <name type="common">Abyssinian banana</name>
    <name type="synonym">Musa ensete</name>
    <dbReference type="NCBI Taxonomy" id="4639"/>
    <lineage>
        <taxon>Eukaryota</taxon>
        <taxon>Viridiplantae</taxon>
        <taxon>Streptophyta</taxon>
        <taxon>Embryophyta</taxon>
        <taxon>Tracheophyta</taxon>
        <taxon>Spermatophyta</taxon>
        <taxon>Magnoliopsida</taxon>
        <taxon>Liliopsida</taxon>
        <taxon>Zingiberales</taxon>
        <taxon>Musaceae</taxon>
        <taxon>Ensete</taxon>
    </lineage>
</organism>
<reference evidence="1 2" key="1">
    <citation type="journal article" date="2014" name="Agronomy (Basel)">
        <title>A Draft Genome Sequence for Ensete ventricosum, the Drought-Tolerant Tree Against Hunger.</title>
        <authorList>
            <person name="Harrison J."/>
            <person name="Moore K.A."/>
            <person name="Paszkiewicz K."/>
            <person name="Jones T."/>
            <person name="Grant M."/>
            <person name="Ambacheew D."/>
            <person name="Muzemil S."/>
            <person name="Studholme D.J."/>
        </authorList>
    </citation>
    <scope>NUCLEOTIDE SEQUENCE [LARGE SCALE GENOMIC DNA]</scope>
</reference>
<protein>
    <submittedName>
        <fullName evidence="1">Uncharacterized protein</fullName>
    </submittedName>
</protein>
<evidence type="ECO:0000313" key="1">
    <source>
        <dbReference type="EMBL" id="RRT36892.1"/>
    </source>
</evidence>
<comment type="caution">
    <text evidence="1">The sequence shown here is derived from an EMBL/GenBank/DDBJ whole genome shotgun (WGS) entry which is preliminary data.</text>
</comment>